<keyword evidence="1" id="KW-0472">Membrane</keyword>
<dbReference type="Pfam" id="PF20152">
    <property type="entry name" value="DUF6534"/>
    <property type="match status" value="1"/>
</dbReference>
<feature type="transmembrane region" description="Helical" evidence="1">
    <location>
        <begin position="209"/>
        <end position="230"/>
    </location>
</feature>
<accession>A0A0C3NLQ2</accession>
<sequence>MNTTTPNVAFSSEAFLSPLIDLLCIEFILFGMFVAQAHTYWTSYHDTWGIRTMVLAICVFETVHTVFAIILLHTYYEDSTAAKLPVIWSAKAIILVKVVTIGIAEGFTLYRIQKLNPRARYLALVPTFLIISGIVLGVAVSIRFSDSCLQAHFWEDLAGDTTTRDLLYAVFSATVAADVCNAGLLIYFLQQHRSAFRRTHHFVQKVVFYAANTGTLTAVFSIATLITFRMETREATYIGMIEILSKMYANAMITMLNARRPHMETRAIVNETNAIPMANRPVTPRVCFALLG</sequence>
<dbReference type="Proteomes" id="UP000053257">
    <property type="component" value="Unassembled WGS sequence"/>
</dbReference>
<evidence type="ECO:0000313" key="3">
    <source>
        <dbReference type="EMBL" id="KIP05959.1"/>
    </source>
</evidence>
<feature type="transmembrane region" description="Helical" evidence="1">
    <location>
        <begin position="53"/>
        <end position="76"/>
    </location>
</feature>
<evidence type="ECO:0000256" key="1">
    <source>
        <dbReference type="SAM" id="Phobius"/>
    </source>
</evidence>
<dbReference type="STRING" id="745531.A0A0C3NLQ2"/>
<dbReference type="InterPro" id="IPR045339">
    <property type="entry name" value="DUF6534"/>
</dbReference>
<proteinExistence type="predicted"/>
<dbReference type="AlphaFoldDB" id="A0A0C3NLQ2"/>
<organism evidence="3 4">
    <name type="scientific">Phlebiopsis gigantea (strain 11061_1 CR5-6)</name>
    <name type="common">White-rot fungus</name>
    <name type="synonym">Peniophora gigantea</name>
    <dbReference type="NCBI Taxonomy" id="745531"/>
    <lineage>
        <taxon>Eukaryota</taxon>
        <taxon>Fungi</taxon>
        <taxon>Dikarya</taxon>
        <taxon>Basidiomycota</taxon>
        <taxon>Agaricomycotina</taxon>
        <taxon>Agaricomycetes</taxon>
        <taxon>Polyporales</taxon>
        <taxon>Phanerochaetaceae</taxon>
        <taxon>Phlebiopsis</taxon>
    </lineage>
</organism>
<evidence type="ECO:0000259" key="2">
    <source>
        <dbReference type="Pfam" id="PF20152"/>
    </source>
</evidence>
<protein>
    <recommendedName>
        <fullName evidence="2">DUF6534 domain-containing protein</fullName>
    </recommendedName>
</protein>
<feature type="transmembrane region" description="Helical" evidence="1">
    <location>
        <begin position="122"/>
        <end position="144"/>
    </location>
</feature>
<dbReference type="HOGENOM" id="CLU_046025_5_2_1"/>
<gene>
    <name evidence="3" type="ORF">PHLGIDRAFT_479839</name>
</gene>
<dbReference type="OrthoDB" id="3263055at2759"/>
<dbReference type="EMBL" id="KN840529">
    <property type="protein sequence ID" value="KIP05959.1"/>
    <property type="molecule type" value="Genomic_DNA"/>
</dbReference>
<evidence type="ECO:0000313" key="4">
    <source>
        <dbReference type="Proteomes" id="UP000053257"/>
    </source>
</evidence>
<dbReference type="PANTHER" id="PTHR40465:SF1">
    <property type="entry name" value="DUF6534 DOMAIN-CONTAINING PROTEIN"/>
    <property type="match status" value="1"/>
</dbReference>
<reference evidence="3 4" key="1">
    <citation type="journal article" date="2014" name="PLoS Genet.">
        <title>Analysis of the Phlebiopsis gigantea genome, transcriptome and secretome provides insight into its pioneer colonization strategies of wood.</title>
        <authorList>
            <person name="Hori C."/>
            <person name="Ishida T."/>
            <person name="Igarashi K."/>
            <person name="Samejima M."/>
            <person name="Suzuki H."/>
            <person name="Master E."/>
            <person name="Ferreira P."/>
            <person name="Ruiz-Duenas F.J."/>
            <person name="Held B."/>
            <person name="Canessa P."/>
            <person name="Larrondo L.F."/>
            <person name="Schmoll M."/>
            <person name="Druzhinina I.S."/>
            <person name="Kubicek C.P."/>
            <person name="Gaskell J.A."/>
            <person name="Kersten P."/>
            <person name="St John F."/>
            <person name="Glasner J."/>
            <person name="Sabat G."/>
            <person name="Splinter BonDurant S."/>
            <person name="Syed K."/>
            <person name="Yadav J."/>
            <person name="Mgbeahuruike A.C."/>
            <person name="Kovalchuk A."/>
            <person name="Asiegbu F.O."/>
            <person name="Lackner G."/>
            <person name="Hoffmeister D."/>
            <person name="Rencoret J."/>
            <person name="Gutierrez A."/>
            <person name="Sun H."/>
            <person name="Lindquist E."/>
            <person name="Barry K."/>
            <person name="Riley R."/>
            <person name="Grigoriev I.V."/>
            <person name="Henrissat B."/>
            <person name="Kues U."/>
            <person name="Berka R.M."/>
            <person name="Martinez A.T."/>
            <person name="Covert S.F."/>
            <person name="Blanchette R.A."/>
            <person name="Cullen D."/>
        </authorList>
    </citation>
    <scope>NUCLEOTIDE SEQUENCE [LARGE SCALE GENOMIC DNA]</scope>
    <source>
        <strain evidence="3 4">11061_1 CR5-6</strain>
    </source>
</reference>
<keyword evidence="4" id="KW-1185">Reference proteome</keyword>
<feature type="transmembrane region" description="Helical" evidence="1">
    <location>
        <begin position="88"/>
        <end position="110"/>
    </location>
</feature>
<feature type="transmembrane region" description="Helical" evidence="1">
    <location>
        <begin position="166"/>
        <end position="189"/>
    </location>
</feature>
<dbReference type="PANTHER" id="PTHR40465">
    <property type="entry name" value="CHROMOSOME 1, WHOLE GENOME SHOTGUN SEQUENCE"/>
    <property type="match status" value="1"/>
</dbReference>
<keyword evidence="1" id="KW-1133">Transmembrane helix</keyword>
<name>A0A0C3NLQ2_PHLG1</name>
<feature type="domain" description="DUF6534" evidence="2">
    <location>
        <begin position="175"/>
        <end position="260"/>
    </location>
</feature>
<keyword evidence="1" id="KW-0812">Transmembrane</keyword>
<feature type="transmembrane region" description="Helical" evidence="1">
    <location>
        <begin position="20"/>
        <end position="41"/>
    </location>
</feature>